<dbReference type="GO" id="GO:0003755">
    <property type="term" value="F:peptidyl-prolyl cis-trans isomerase activity"/>
    <property type="evidence" value="ECO:0007669"/>
    <property type="project" value="UniProtKB-UniRule"/>
</dbReference>
<dbReference type="InterPro" id="IPR001179">
    <property type="entry name" value="PPIase_FKBP_dom"/>
</dbReference>
<dbReference type="EC" id="5.2.1.8" evidence="5"/>
<gene>
    <name evidence="8" type="primary">fkbP_1</name>
    <name evidence="8" type="ORF">I601_1602</name>
</gene>
<dbReference type="Proteomes" id="UP000077868">
    <property type="component" value="Chromosome"/>
</dbReference>
<dbReference type="Pfam" id="PF00254">
    <property type="entry name" value="FKBP_C"/>
    <property type="match status" value="1"/>
</dbReference>
<evidence type="ECO:0000259" key="7">
    <source>
        <dbReference type="PROSITE" id="PS50059"/>
    </source>
</evidence>
<comment type="similarity">
    <text evidence="5">Belongs to the FKBP-type PPIase family.</text>
</comment>
<evidence type="ECO:0000256" key="1">
    <source>
        <dbReference type="ARBA" id="ARBA00000971"/>
    </source>
</evidence>
<protein>
    <recommendedName>
        <fullName evidence="5">Peptidyl-prolyl cis-trans isomerase</fullName>
        <ecNumber evidence="5">5.2.1.8</ecNumber>
    </recommendedName>
</protein>
<comment type="catalytic activity">
    <reaction evidence="1 4 5">
        <text>[protein]-peptidylproline (omega=180) = [protein]-peptidylproline (omega=0)</text>
        <dbReference type="Rhea" id="RHEA:16237"/>
        <dbReference type="Rhea" id="RHEA-COMP:10747"/>
        <dbReference type="Rhea" id="RHEA-COMP:10748"/>
        <dbReference type="ChEBI" id="CHEBI:83833"/>
        <dbReference type="ChEBI" id="CHEBI:83834"/>
        <dbReference type="EC" id="5.2.1.8"/>
    </reaction>
</comment>
<name>A0A1A9GIG6_9ACTN</name>
<evidence type="ECO:0000256" key="3">
    <source>
        <dbReference type="ARBA" id="ARBA00023235"/>
    </source>
</evidence>
<evidence type="ECO:0000256" key="6">
    <source>
        <dbReference type="SAM" id="SignalP"/>
    </source>
</evidence>
<dbReference type="KEGG" id="ndk:I601_1602"/>
<accession>A0A1A9GIG6</accession>
<dbReference type="EMBL" id="CP015079">
    <property type="protein sequence ID" value="ANH38034.1"/>
    <property type="molecule type" value="Genomic_DNA"/>
</dbReference>
<feature type="chain" id="PRO_5039426834" description="Peptidyl-prolyl cis-trans isomerase" evidence="6">
    <location>
        <begin position="21"/>
        <end position="312"/>
    </location>
</feature>
<dbReference type="STRING" id="1300347.I601_1602"/>
<dbReference type="InterPro" id="IPR046357">
    <property type="entry name" value="PPIase_dom_sf"/>
</dbReference>
<dbReference type="Gene3D" id="3.10.50.40">
    <property type="match status" value="1"/>
</dbReference>
<evidence type="ECO:0000313" key="8">
    <source>
        <dbReference type="EMBL" id="ANH38034.1"/>
    </source>
</evidence>
<feature type="domain" description="PPIase FKBP-type" evidence="7">
    <location>
        <begin position="224"/>
        <end position="311"/>
    </location>
</feature>
<reference evidence="8 9" key="1">
    <citation type="submission" date="2016-03" db="EMBL/GenBank/DDBJ databases">
        <title>Complete genome sequence of a soil Actinobacterium, Nocardioides dokdonensis FR1436.</title>
        <authorList>
            <person name="Kwon S.-K."/>
            <person name="Kim K."/>
            <person name="Kim J.F."/>
        </authorList>
    </citation>
    <scope>NUCLEOTIDE SEQUENCE [LARGE SCALE GENOMIC DNA]</scope>
    <source>
        <strain evidence="8 9">FR1436</strain>
    </source>
</reference>
<dbReference type="PROSITE" id="PS50059">
    <property type="entry name" value="FKBP_PPIASE"/>
    <property type="match status" value="1"/>
</dbReference>
<dbReference type="PROSITE" id="PS51257">
    <property type="entry name" value="PROKAR_LIPOPROTEIN"/>
    <property type="match status" value="1"/>
</dbReference>
<evidence type="ECO:0000256" key="5">
    <source>
        <dbReference type="RuleBase" id="RU003915"/>
    </source>
</evidence>
<dbReference type="PANTHER" id="PTHR45779:SF7">
    <property type="entry name" value="PEPTIDYLPROLYL ISOMERASE"/>
    <property type="match status" value="1"/>
</dbReference>
<dbReference type="SUPFAM" id="SSF54534">
    <property type="entry name" value="FKBP-like"/>
    <property type="match status" value="2"/>
</dbReference>
<evidence type="ECO:0000256" key="4">
    <source>
        <dbReference type="PROSITE-ProRule" id="PRU00277"/>
    </source>
</evidence>
<evidence type="ECO:0000256" key="2">
    <source>
        <dbReference type="ARBA" id="ARBA00023110"/>
    </source>
</evidence>
<dbReference type="PANTHER" id="PTHR45779">
    <property type="entry name" value="PEPTIDYLPROLYL ISOMERASE"/>
    <property type="match status" value="1"/>
</dbReference>
<organism evidence="8 9">
    <name type="scientific">Nocardioides dokdonensis FR1436</name>
    <dbReference type="NCBI Taxonomy" id="1300347"/>
    <lineage>
        <taxon>Bacteria</taxon>
        <taxon>Bacillati</taxon>
        <taxon>Actinomycetota</taxon>
        <taxon>Actinomycetes</taxon>
        <taxon>Propionibacteriales</taxon>
        <taxon>Nocardioidaceae</taxon>
        <taxon>Nocardioides</taxon>
    </lineage>
</organism>
<sequence>MRRVFAALSVTAVLSLTACGGSGGDDEAAAPADAIAGVSVTGDFGESPEIDVTDLEVDEAVDAVVIEGDGAEVTDDSTLRYRFRIVYASDGEEVSSNYTADSPTPLEVAAQPAVLVDALVGTTLGSRVVLALSVDDLLSDEEAEQVGLRTDDDLVMVLDLVSEVAPPLEGPDGEAVSPPADAPNVVEDDGVVTGIGFDSAPKKASGELEVTTLVEGSGEPVAEGDSVTVDYLGVVYGGDEPFDESYSREPATFTLAKGSLIDGWVEGLDGVTVGSRVLLEIPAEQGYGAQGSGNIPGGATLVFVIDVLAAGA</sequence>
<evidence type="ECO:0000313" key="9">
    <source>
        <dbReference type="Proteomes" id="UP000077868"/>
    </source>
</evidence>
<keyword evidence="6" id="KW-0732">Signal</keyword>
<keyword evidence="9" id="KW-1185">Reference proteome</keyword>
<dbReference type="RefSeq" id="WP_068108010.1">
    <property type="nucleotide sequence ID" value="NZ_CP015079.1"/>
</dbReference>
<dbReference type="OrthoDB" id="25996at2"/>
<keyword evidence="3 4" id="KW-0413">Isomerase</keyword>
<dbReference type="InterPro" id="IPR044609">
    <property type="entry name" value="FKBP2/11"/>
</dbReference>
<feature type="signal peptide" evidence="6">
    <location>
        <begin position="1"/>
        <end position="20"/>
    </location>
</feature>
<proteinExistence type="inferred from homology"/>
<dbReference type="PATRIC" id="fig|1300347.3.peg.1601"/>
<keyword evidence="2 4" id="KW-0697">Rotamase</keyword>
<dbReference type="AlphaFoldDB" id="A0A1A9GIG6"/>